<dbReference type="Proteomes" id="UP000540787">
    <property type="component" value="Unassembled WGS sequence"/>
</dbReference>
<gene>
    <name evidence="2" type="ORF">HD842_001979</name>
</gene>
<dbReference type="RefSeq" id="WP_183553905.1">
    <property type="nucleotide sequence ID" value="NZ_JACHBX010000002.1"/>
</dbReference>
<comment type="caution">
    <text evidence="2">The sequence shown here is derived from an EMBL/GenBank/DDBJ whole genome shotgun (WGS) entry which is preliminary data.</text>
</comment>
<proteinExistence type="predicted"/>
<feature type="region of interest" description="Disordered" evidence="1">
    <location>
        <begin position="53"/>
        <end position="72"/>
    </location>
</feature>
<name>A0A7W9WZR5_9BURK</name>
<evidence type="ECO:0000313" key="2">
    <source>
        <dbReference type="EMBL" id="MBB6133837.1"/>
    </source>
</evidence>
<protein>
    <submittedName>
        <fullName evidence="2">Uncharacterized protein</fullName>
    </submittedName>
</protein>
<sequence>MLTTGSALAAETNFCTSMCESTQRECRVEASSGGKERFVPPPETAARNPLARTAEGTVPGQGARALQAAGDTHRRLDRAGACDKTYQQCTRSCLVQTETKQQAAPAQR</sequence>
<accession>A0A7W9WZR5</accession>
<organism evidence="2 3">
    <name type="scientific">Massilia aurea</name>
    <dbReference type="NCBI Taxonomy" id="373040"/>
    <lineage>
        <taxon>Bacteria</taxon>
        <taxon>Pseudomonadati</taxon>
        <taxon>Pseudomonadota</taxon>
        <taxon>Betaproteobacteria</taxon>
        <taxon>Burkholderiales</taxon>
        <taxon>Oxalobacteraceae</taxon>
        <taxon>Telluria group</taxon>
        <taxon>Massilia</taxon>
    </lineage>
</organism>
<evidence type="ECO:0000256" key="1">
    <source>
        <dbReference type="SAM" id="MobiDB-lite"/>
    </source>
</evidence>
<dbReference type="AlphaFoldDB" id="A0A7W9WZR5"/>
<evidence type="ECO:0000313" key="3">
    <source>
        <dbReference type="Proteomes" id="UP000540787"/>
    </source>
</evidence>
<reference evidence="2 3" key="1">
    <citation type="submission" date="2020-08" db="EMBL/GenBank/DDBJ databases">
        <title>The Agave Microbiome: Exploring the role of microbial communities in plant adaptations to desert environments.</title>
        <authorList>
            <person name="Partida-Martinez L.P."/>
        </authorList>
    </citation>
    <scope>NUCLEOTIDE SEQUENCE [LARGE SCALE GENOMIC DNA]</scope>
    <source>
        <strain evidence="2 3">AT3.2</strain>
    </source>
</reference>
<keyword evidence="3" id="KW-1185">Reference proteome</keyword>
<dbReference type="EMBL" id="JACHBX010000002">
    <property type="protein sequence ID" value="MBB6133837.1"/>
    <property type="molecule type" value="Genomic_DNA"/>
</dbReference>